<keyword evidence="1" id="KW-0378">Hydrolase</keyword>
<dbReference type="PANTHER" id="PTHR11247">
    <property type="entry name" value="PALMITOYL-PROTEIN THIOESTERASE/DOLICHYLDIPHOSPHATASE 1"/>
    <property type="match status" value="1"/>
</dbReference>
<dbReference type="Gene3D" id="3.40.50.1820">
    <property type="entry name" value="alpha/beta hydrolase"/>
    <property type="match status" value="1"/>
</dbReference>
<dbReference type="InterPro" id="IPR029058">
    <property type="entry name" value="AB_hydrolase_fold"/>
</dbReference>
<reference evidence="2" key="1">
    <citation type="submission" date="2015-07" db="EMBL/GenBank/DDBJ databases">
        <title>Adaptation to a free-living lifestyle via gene acquisitions in the diplomonad Trepomonas sp. PC1.</title>
        <authorList>
            <person name="Xu F."/>
            <person name="Jerlstrom-Hultqvist J."/>
            <person name="Kolisko M."/>
            <person name="Simpson A.G.B."/>
            <person name="Roger A.J."/>
            <person name="Svard S.G."/>
            <person name="Andersson J.O."/>
        </authorList>
    </citation>
    <scope>NUCLEOTIDE SEQUENCE</scope>
    <source>
        <strain evidence="2">PC1</strain>
    </source>
</reference>
<dbReference type="GO" id="GO:0016790">
    <property type="term" value="F:thiolester hydrolase activity"/>
    <property type="evidence" value="ECO:0007669"/>
    <property type="project" value="TreeGrafter"/>
</dbReference>
<dbReference type="GO" id="GO:0005764">
    <property type="term" value="C:lysosome"/>
    <property type="evidence" value="ECO:0007669"/>
    <property type="project" value="TreeGrafter"/>
</dbReference>
<accession>A0A146KCW3</accession>
<feature type="non-terminal residue" evidence="2">
    <location>
        <position position="1"/>
    </location>
</feature>
<feature type="non-terminal residue" evidence="2">
    <location>
        <position position="280"/>
    </location>
</feature>
<name>A0A146KCW3_9EUKA</name>
<protein>
    <submittedName>
        <fullName evidence="2">Palmitoyl-protein thioesterase</fullName>
    </submittedName>
</protein>
<gene>
    <name evidence="2" type="ORF">TPC1_13035</name>
</gene>
<evidence type="ECO:0000256" key="1">
    <source>
        <dbReference type="ARBA" id="ARBA00022801"/>
    </source>
</evidence>
<evidence type="ECO:0000313" key="2">
    <source>
        <dbReference type="EMBL" id="JAP94347.1"/>
    </source>
</evidence>
<sequence>LILCEKLYPVVIMHGINHGKDHTEKMKQWVLDSIPGVEVINCEVGQGKISTIFMNLMDQIDELSACINNDKRTKNGFVGLGVSQGGFLMRAYLQYYNNQKNPMKRFVGLAPPVGGYYCGNLSICNEFYLPEFINEIVHELVYSDFIQNLVGPAGYWRDPYQVENYVNSKIILTELDNLNYINMTLKDNFMSVDKIVLFGSEDDGLISPWCSTQFCQWAGDDNTTVSMENRPDYQEDRFGLKTMNTQGRILRLKGINHHQYNHDETFFKKNVVQYLKIYDE</sequence>
<dbReference type="SUPFAM" id="SSF53474">
    <property type="entry name" value="alpha/beta-Hydrolases"/>
    <property type="match status" value="1"/>
</dbReference>
<organism evidence="2">
    <name type="scientific">Trepomonas sp. PC1</name>
    <dbReference type="NCBI Taxonomy" id="1076344"/>
    <lineage>
        <taxon>Eukaryota</taxon>
        <taxon>Metamonada</taxon>
        <taxon>Diplomonadida</taxon>
        <taxon>Hexamitidae</taxon>
        <taxon>Hexamitinae</taxon>
        <taxon>Trepomonas</taxon>
    </lineage>
</organism>
<proteinExistence type="predicted"/>
<dbReference type="PANTHER" id="PTHR11247:SF8">
    <property type="entry name" value="PALMITOYL-PROTEIN THIOESTERASE 1"/>
    <property type="match status" value="1"/>
</dbReference>
<dbReference type="EMBL" id="GDID01002259">
    <property type="protein sequence ID" value="JAP94347.1"/>
    <property type="molecule type" value="Transcribed_RNA"/>
</dbReference>
<dbReference type="Pfam" id="PF02089">
    <property type="entry name" value="Palm_thioest"/>
    <property type="match status" value="1"/>
</dbReference>
<dbReference type="AlphaFoldDB" id="A0A146KCW3"/>